<keyword evidence="5" id="KW-1185">Reference proteome</keyword>
<evidence type="ECO:0000256" key="1">
    <source>
        <dbReference type="SAM" id="MobiDB-lite"/>
    </source>
</evidence>
<keyword evidence="2" id="KW-0472">Membrane</keyword>
<evidence type="ECO:0000256" key="3">
    <source>
        <dbReference type="SAM" id="SignalP"/>
    </source>
</evidence>
<proteinExistence type="predicted"/>
<feature type="transmembrane region" description="Helical" evidence="2">
    <location>
        <begin position="940"/>
        <end position="964"/>
    </location>
</feature>
<evidence type="ECO:0000256" key="2">
    <source>
        <dbReference type="SAM" id="Phobius"/>
    </source>
</evidence>
<gene>
    <name evidence="4" type="primary">NCL1_37139</name>
    <name evidence="4" type="ORF">NPIL_4761</name>
</gene>
<dbReference type="EMBL" id="BMAW01117337">
    <property type="protein sequence ID" value="GFT74617.1"/>
    <property type="molecule type" value="Genomic_DNA"/>
</dbReference>
<protein>
    <submittedName>
        <fullName evidence="4">Uncharacterized protein</fullName>
    </submittedName>
</protein>
<dbReference type="OrthoDB" id="6431230at2759"/>
<name>A0A8X6PPG6_NEPPI</name>
<evidence type="ECO:0000313" key="4">
    <source>
        <dbReference type="EMBL" id="GFT74617.1"/>
    </source>
</evidence>
<sequence length="1039" mass="114418">MKPMLLIIFVCVQVSSCTQSDVPAGELVQTSPFTSSSIVSTVNSESETERIPSSDSDTISTVLIDSDSNEGNLVTTSAASGRSVAKISWNPVSTVVLSTEALTKNINDESTSSSKNLPNSFETDASLYQTTQSIYDNLDHGENELDSDVSKNTLKTTLNPDLHNLYSYQMETNGSEDSTNNPLSAGTNFVASKSDEELTSKKTTTLASSEYNAETSTGSLTTVMYEHITHTTILGSLIKSTSTSMTDISNSTSFPTERDVSTPVHESNVPGLNSLETTKGISETSMFGDPITETENIKDTTLVTESIKPLTASSELFDGEIFQQNSTIENFSTTTVLHFTTKEQNLDLDIHTKMSETLNAQTSSLSKQLENSTELPITSELESMITDESITEMFTSKYSNTLPPDTSPDIRISMSSTPTFYINPLSENSSETNTPRDGYLSTAAEITFIHSNSTFNLNVSNFPTHTDAKTFTSSIYDSTRDIEARTVYENIIHSSTTSISSESETVSERTITISSSEVTETPNISSSLSVSETTDNKSSYIRKTTVNSSEIDSLNVQDISVASNTEKDVSQFSTTAMSTYTDNPTSTTHLFSILMHTGTPSSTDSDIATERTYRINDINLEQNVPTTTASQLQSTILSNFEDSNSSFDILTTIMGTDIRSTSDVHTEQDISQTISPLSSTTTVLTKSSSDHNVYSIPTFLSTEETTVTKVESFKITDPVVTLLSDKYSSSTTPVSVATWSVLPETHREGKHIPFSTISTITSRNGFYAVTTDRMPKMETAINETEVHYKQMQFEDLHPLDRTNMITAIIQFPANSVNKTGMKLKLAKTHVWLNDVLTKEFQNWTRDPFEESEEPINDTPFGNISIFYVIPTPETNDSYITLTFIVYNAWKNETLPVHFVLGILNFYSKDLKESINASAAYFYHGLLTENYDLLSAMLEKYGIIIFTICLAVVGISVLICVVVFYRRKTRQSVHYLADSKLQHNMQEAVGIDLTPASIILQDEKEEKGNKICDDEGWLVPITDIPLAEDGNGPNVQDTKL</sequence>
<feature type="chain" id="PRO_5036500291" evidence="3">
    <location>
        <begin position="21"/>
        <end position="1039"/>
    </location>
</feature>
<keyword evidence="2" id="KW-1133">Transmembrane helix</keyword>
<dbReference type="Proteomes" id="UP000887013">
    <property type="component" value="Unassembled WGS sequence"/>
</dbReference>
<evidence type="ECO:0000313" key="5">
    <source>
        <dbReference type="Proteomes" id="UP000887013"/>
    </source>
</evidence>
<comment type="caution">
    <text evidence="4">The sequence shown here is derived from an EMBL/GenBank/DDBJ whole genome shotgun (WGS) entry which is preliminary data.</text>
</comment>
<feature type="signal peptide" evidence="3">
    <location>
        <begin position="1"/>
        <end position="20"/>
    </location>
</feature>
<accession>A0A8X6PPG6</accession>
<keyword evidence="3" id="KW-0732">Signal</keyword>
<reference evidence="4" key="1">
    <citation type="submission" date="2020-08" db="EMBL/GenBank/DDBJ databases">
        <title>Multicomponent nature underlies the extraordinary mechanical properties of spider dragline silk.</title>
        <authorList>
            <person name="Kono N."/>
            <person name="Nakamura H."/>
            <person name="Mori M."/>
            <person name="Yoshida Y."/>
            <person name="Ohtoshi R."/>
            <person name="Malay A.D."/>
            <person name="Moran D.A.P."/>
            <person name="Tomita M."/>
            <person name="Numata K."/>
            <person name="Arakawa K."/>
        </authorList>
    </citation>
    <scope>NUCLEOTIDE SEQUENCE</scope>
</reference>
<dbReference type="AlphaFoldDB" id="A0A8X6PPG6"/>
<feature type="region of interest" description="Disordered" evidence="1">
    <location>
        <begin position="248"/>
        <end position="276"/>
    </location>
</feature>
<organism evidence="4 5">
    <name type="scientific">Nephila pilipes</name>
    <name type="common">Giant wood spider</name>
    <name type="synonym">Nephila maculata</name>
    <dbReference type="NCBI Taxonomy" id="299642"/>
    <lineage>
        <taxon>Eukaryota</taxon>
        <taxon>Metazoa</taxon>
        <taxon>Ecdysozoa</taxon>
        <taxon>Arthropoda</taxon>
        <taxon>Chelicerata</taxon>
        <taxon>Arachnida</taxon>
        <taxon>Araneae</taxon>
        <taxon>Araneomorphae</taxon>
        <taxon>Entelegynae</taxon>
        <taxon>Araneoidea</taxon>
        <taxon>Nephilidae</taxon>
        <taxon>Nephila</taxon>
    </lineage>
</organism>
<keyword evidence="2" id="KW-0812">Transmembrane</keyword>